<reference evidence="1 2" key="1">
    <citation type="submission" date="2014-03" db="EMBL/GenBank/DDBJ databases">
        <title>Sequencing and Comparison of Genomes and Transcriptome Profiles of Human Ehrlichiosis Agents.</title>
        <authorList>
            <person name="Lin M."/>
            <person name="Daugherty S.C."/>
            <person name="Nagaraj S."/>
            <person name="Cheng Z."/>
            <person name="Xiong Q."/>
            <person name="Lin F.-Y."/>
            <person name="Sengamalay N."/>
            <person name="Ott S."/>
            <person name="Godinez A."/>
            <person name="Tallon L.J."/>
            <person name="Sadzewicz L."/>
            <person name="Fraser C.M."/>
            <person name="Dunning Hotopp J.C."/>
            <person name="Rikihisa Y."/>
        </authorList>
    </citation>
    <scope>NUCLEOTIDE SEQUENCE [LARGE SCALE GENOMIC DNA]</scope>
    <source>
        <strain evidence="1 2">HF</strain>
    </source>
</reference>
<dbReference type="Proteomes" id="UP000023762">
    <property type="component" value="Chromosome"/>
</dbReference>
<dbReference type="KEGG" id="ehh:EHF_0768"/>
<protein>
    <submittedName>
        <fullName evidence="1">Uncharacterized protein</fullName>
    </submittedName>
</protein>
<evidence type="ECO:0000313" key="2">
    <source>
        <dbReference type="Proteomes" id="UP000023762"/>
    </source>
</evidence>
<sequence>MPFEIIRYTSLESILKKILNISEIPQLDFHQYKSSKNESLYRFVNKNIKPILSNQHYYNYKNATKEYPQIQIINTECIINLLLLNCIQKKLHNVLDVKEIFELLIIGIIETKCSKLYNNHIHSIHHINIKNRDASTYLKNVVFLELYAEPIWKKHIRAFTEYFNRQHNLRILILKNRASDSSLKSSKQYSNTDFMLAGNHLTANHIECLFLENYQISIISHFPNLKFLQIKIKPDTFLQEEIQLSKYFHPHYKRLEHIVLANTMIGNNKATYFSYYNHNKYPSSITFSLTDINVQNISTIEHNIVVHSSRNLTNQLPNNINLAYQFLYNMDEKILYPFNKSTQTLKGNNVYNINITIKERNNTATSPAESLTQNIDLIHNQQSAQNLGNEYILKINDNPSVSGTQLRTPIIRSGKRKLNTDDYNPIAQTINYQDSIRTTNDTSFSTTQPILHRILSNVTTTEITGVQCHK</sequence>
<dbReference type="OrthoDB" id="9969843at2"/>
<evidence type="ECO:0000313" key="1">
    <source>
        <dbReference type="EMBL" id="AHX04413.1"/>
    </source>
</evidence>
<name>X5GIZ3_9RICK</name>
<accession>X5GIZ3</accession>
<dbReference type="HOGENOM" id="CLU_554055_0_0_5"/>
<proteinExistence type="predicted"/>
<dbReference type="EMBL" id="CP007474">
    <property type="protein sequence ID" value="AHX04413.1"/>
    <property type="molecule type" value="Genomic_DNA"/>
</dbReference>
<dbReference type="AlphaFoldDB" id="X5GIZ3"/>
<dbReference type="RefSeq" id="WP_052349281.1">
    <property type="nucleotide sequence ID" value="NZ_CP007474.1"/>
</dbReference>
<gene>
    <name evidence="1" type="ORF">EHF_0768</name>
</gene>
<keyword evidence="2" id="KW-1185">Reference proteome</keyword>
<organism evidence="1 2">
    <name type="scientific">Ehrlichia japonica</name>
    <dbReference type="NCBI Taxonomy" id="391036"/>
    <lineage>
        <taxon>Bacteria</taxon>
        <taxon>Pseudomonadati</taxon>
        <taxon>Pseudomonadota</taxon>
        <taxon>Alphaproteobacteria</taxon>
        <taxon>Rickettsiales</taxon>
        <taxon>Anaplasmataceae</taxon>
        <taxon>Ehrlichia</taxon>
    </lineage>
</organism>